<dbReference type="AlphaFoldDB" id="A0A1F7I5A2"/>
<sequence length="104" mass="12069">MRKTLSLPSKYPNFKLVGLALLIVFLIVYAYYVPPQNLFLVLPFILFLSIAIYIMTSFFLNIKIRQLTTLAVFLFFLINYWVGFQILNTILLVCFIIGLAILIK</sequence>
<evidence type="ECO:0000256" key="1">
    <source>
        <dbReference type="SAM" id="Phobius"/>
    </source>
</evidence>
<reference evidence="2 3" key="1">
    <citation type="journal article" date="2016" name="Nat. Commun.">
        <title>Thousands of microbial genomes shed light on interconnected biogeochemical processes in an aquifer system.</title>
        <authorList>
            <person name="Anantharaman K."/>
            <person name="Brown C.T."/>
            <person name="Hug L.A."/>
            <person name="Sharon I."/>
            <person name="Castelle C.J."/>
            <person name="Probst A.J."/>
            <person name="Thomas B.C."/>
            <person name="Singh A."/>
            <person name="Wilkins M.J."/>
            <person name="Karaoz U."/>
            <person name="Brodie E.L."/>
            <person name="Williams K.H."/>
            <person name="Hubbard S.S."/>
            <person name="Banfield J.F."/>
        </authorList>
    </citation>
    <scope>NUCLEOTIDE SEQUENCE [LARGE SCALE GENOMIC DNA]</scope>
</reference>
<evidence type="ECO:0000313" key="3">
    <source>
        <dbReference type="Proteomes" id="UP000176803"/>
    </source>
</evidence>
<proteinExistence type="predicted"/>
<feature type="transmembrane region" description="Helical" evidence="1">
    <location>
        <begin position="12"/>
        <end position="32"/>
    </location>
</feature>
<evidence type="ECO:0000313" key="2">
    <source>
        <dbReference type="EMBL" id="OGK38549.1"/>
    </source>
</evidence>
<name>A0A1F7I5A2_9BACT</name>
<protein>
    <submittedName>
        <fullName evidence="2">Uncharacterized protein</fullName>
    </submittedName>
</protein>
<organism evidence="2 3">
    <name type="scientific">Candidatus Roizmanbacteria bacterium RIFCSPHIGHO2_12_FULL_41_11</name>
    <dbReference type="NCBI Taxonomy" id="1802052"/>
    <lineage>
        <taxon>Bacteria</taxon>
        <taxon>Candidatus Roizmaniibacteriota</taxon>
    </lineage>
</organism>
<feature type="transmembrane region" description="Helical" evidence="1">
    <location>
        <begin position="72"/>
        <end position="103"/>
    </location>
</feature>
<keyword evidence="1" id="KW-0812">Transmembrane</keyword>
<comment type="caution">
    <text evidence="2">The sequence shown here is derived from an EMBL/GenBank/DDBJ whole genome shotgun (WGS) entry which is preliminary data.</text>
</comment>
<dbReference type="EMBL" id="MGAC01000008">
    <property type="protein sequence ID" value="OGK38549.1"/>
    <property type="molecule type" value="Genomic_DNA"/>
</dbReference>
<accession>A0A1F7I5A2</accession>
<keyword evidence="1" id="KW-0472">Membrane</keyword>
<feature type="transmembrane region" description="Helical" evidence="1">
    <location>
        <begin position="38"/>
        <end position="60"/>
    </location>
</feature>
<dbReference type="Proteomes" id="UP000176803">
    <property type="component" value="Unassembled WGS sequence"/>
</dbReference>
<gene>
    <name evidence="2" type="ORF">A3F03_03305</name>
</gene>
<keyword evidence="1" id="KW-1133">Transmembrane helix</keyword>